<evidence type="ECO:0000313" key="2">
    <source>
        <dbReference type="Proteomes" id="UP000001822"/>
    </source>
</evidence>
<evidence type="ECO:0000313" key="1">
    <source>
        <dbReference type="EMBL" id="ABG58907.1"/>
    </source>
</evidence>
<protein>
    <recommendedName>
        <fullName evidence="3">Lipoprotein</fullName>
    </recommendedName>
</protein>
<dbReference type="OrthoDB" id="981332at2"/>
<organism evidence="1 2">
    <name type="scientific">Cytophaga hutchinsonii (strain ATCC 33406 / DSM 1761 / CIP 103989 / NBRC 15051 / NCIMB 9469 / D465)</name>
    <dbReference type="NCBI Taxonomy" id="269798"/>
    <lineage>
        <taxon>Bacteria</taxon>
        <taxon>Pseudomonadati</taxon>
        <taxon>Bacteroidota</taxon>
        <taxon>Cytophagia</taxon>
        <taxon>Cytophagales</taxon>
        <taxon>Cytophagaceae</taxon>
        <taxon>Cytophaga</taxon>
    </lineage>
</organism>
<name>A0A6N4SR87_CYTH3</name>
<evidence type="ECO:0008006" key="3">
    <source>
        <dbReference type="Google" id="ProtNLM"/>
    </source>
</evidence>
<keyword evidence="2" id="KW-1185">Reference proteome</keyword>
<gene>
    <name evidence="1" type="ordered locus">CHU_1638</name>
</gene>
<sequence length="128" mass="14838">MWKNKNFCVLLIVLVFASLLSCNSNKISWIETAAWKKDYKGCEGYRASLIPELEKRKDELLDQRDAFFFHTLGKANRVSYSERGKKIFYYYLTPAAQCNELHGKTIGLTIEFEALGTSRLIYLEEVEP</sequence>
<dbReference type="RefSeq" id="WP_011585023.1">
    <property type="nucleotide sequence ID" value="NC_008255.1"/>
</dbReference>
<dbReference type="AlphaFoldDB" id="A0A6N4SR87"/>
<accession>A0A6N4SR87</accession>
<dbReference type="Proteomes" id="UP000001822">
    <property type="component" value="Chromosome"/>
</dbReference>
<dbReference type="KEGG" id="chu:CHU_1638"/>
<proteinExistence type="predicted"/>
<dbReference type="EMBL" id="CP000383">
    <property type="protein sequence ID" value="ABG58907.1"/>
    <property type="molecule type" value="Genomic_DNA"/>
</dbReference>
<reference evidence="1 2" key="1">
    <citation type="journal article" date="2007" name="Appl. Environ. Microbiol.">
        <title>Genome sequence of the cellulolytic gliding bacterium Cytophaga hutchinsonii.</title>
        <authorList>
            <person name="Xie G."/>
            <person name="Bruce D.C."/>
            <person name="Challacombe J.F."/>
            <person name="Chertkov O."/>
            <person name="Detter J.C."/>
            <person name="Gilna P."/>
            <person name="Han C.S."/>
            <person name="Lucas S."/>
            <person name="Misra M."/>
            <person name="Myers G.L."/>
            <person name="Richardson P."/>
            <person name="Tapia R."/>
            <person name="Thayer N."/>
            <person name="Thompson L.S."/>
            <person name="Brettin T.S."/>
            <person name="Henrissat B."/>
            <person name="Wilson D.B."/>
            <person name="McBride M.J."/>
        </authorList>
    </citation>
    <scope>NUCLEOTIDE SEQUENCE [LARGE SCALE GENOMIC DNA]</scope>
    <source>
        <strain evidence="2">ATCC 33406 / DSM 1761 / CIP 103989 / NBRC 15051 / NCIMB 9469 / D465</strain>
    </source>
</reference>
<dbReference type="PROSITE" id="PS51257">
    <property type="entry name" value="PROKAR_LIPOPROTEIN"/>
    <property type="match status" value="1"/>
</dbReference>